<proteinExistence type="predicted"/>
<name>A0A967AET2_9FLAO</name>
<sequence length="343" mass="36136">MKHLLNLLLLLAVSVSYAQLHISSGTTLHVAGDAAFYTNEDVNNQGILSFEEATAINFTVDAGLDNSAGSIAFEDATLVIGSGTTNANSTDNFTFGTNDEVKHVVLDKSSGTTNLIGGHLGISETLKLTSGTLTAGDKITMLNPSVGQEAYVVESTGGTANLSVEKFYPAKRAFRMVASPVDGGSIFDNWQNGGANEAGIGTHITGDNTGTVGQHNTTTGIDYTDSGNPSMFYFNSGWQAVADSKNRDLEAGVPYRLMVRGDRGIDLSDNDSEGATTLLSTGDLKVGSISPTFPSATSVSNTFAFVANPYQSRIDVSEVLSNNSNAVDDKYWVWDPMINTRGG</sequence>
<evidence type="ECO:0000313" key="2">
    <source>
        <dbReference type="EMBL" id="NGZ90415.1"/>
    </source>
</evidence>
<accession>A0A967AET2</accession>
<evidence type="ECO:0008006" key="4">
    <source>
        <dbReference type="Google" id="ProtNLM"/>
    </source>
</evidence>
<protein>
    <recommendedName>
        <fullName evidence="4">T9SS C-terminal target domain-containing protein</fullName>
    </recommendedName>
</protein>
<evidence type="ECO:0000256" key="1">
    <source>
        <dbReference type="SAM" id="SignalP"/>
    </source>
</evidence>
<feature type="signal peptide" evidence="1">
    <location>
        <begin position="1"/>
        <end position="18"/>
    </location>
</feature>
<feature type="non-terminal residue" evidence="2">
    <location>
        <position position="343"/>
    </location>
</feature>
<keyword evidence="3" id="KW-1185">Reference proteome</keyword>
<feature type="chain" id="PRO_5037086231" description="T9SS C-terminal target domain-containing protein" evidence="1">
    <location>
        <begin position="19"/>
        <end position="343"/>
    </location>
</feature>
<reference evidence="2" key="1">
    <citation type="submission" date="2020-03" db="EMBL/GenBank/DDBJ databases">
        <title>Psychroflexus Maritimus sp. nov., isolate from marine sediment.</title>
        <authorList>
            <person name="Zhong Y.-L."/>
        </authorList>
    </citation>
    <scope>NUCLEOTIDE SEQUENCE</scope>
    <source>
        <strain evidence="2">C1</strain>
    </source>
</reference>
<organism evidence="2 3">
    <name type="scientific">Psychroflexus maritimus</name>
    <dbReference type="NCBI Taxonomy" id="2714865"/>
    <lineage>
        <taxon>Bacteria</taxon>
        <taxon>Pseudomonadati</taxon>
        <taxon>Bacteroidota</taxon>
        <taxon>Flavobacteriia</taxon>
        <taxon>Flavobacteriales</taxon>
        <taxon>Flavobacteriaceae</taxon>
        <taxon>Psychroflexus</taxon>
    </lineage>
</organism>
<comment type="caution">
    <text evidence="2">The sequence shown here is derived from an EMBL/GenBank/DDBJ whole genome shotgun (WGS) entry which is preliminary data.</text>
</comment>
<dbReference type="EMBL" id="JAANAS010000069">
    <property type="protein sequence ID" value="NGZ90415.1"/>
    <property type="molecule type" value="Genomic_DNA"/>
</dbReference>
<evidence type="ECO:0000313" key="3">
    <source>
        <dbReference type="Proteomes" id="UP000643701"/>
    </source>
</evidence>
<dbReference type="AlphaFoldDB" id="A0A967AET2"/>
<dbReference type="Proteomes" id="UP000643701">
    <property type="component" value="Unassembled WGS sequence"/>
</dbReference>
<gene>
    <name evidence="2" type="ORF">G7034_09125</name>
</gene>
<keyword evidence="1" id="KW-0732">Signal</keyword>